<reference evidence="1" key="2">
    <citation type="submission" date="2020-11" db="EMBL/GenBank/DDBJ databases">
        <authorList>
            <person name="McCartney M.A."/>
            <person name="Auch B."/>
            <person name="Kono T."/>
            <person name="Mallez S."/>
            <person name="Becker A."/>
            <person name="Gohl D.M."/>
            <person name="Silverstein K.A.T."/>
            <person name="Koren S."/>
            <person name="Bechman K.B."/>
            <person name="Herman A."/>
            <person name="Abrahante J.E."/>
            <person name="Garbe J."/>
        </authorList>
    </citation>
    <scope>NUCLEOTIDE SEQUENCE</scope>
    <source>
        <strain evidence="1">Duluth1</strain>
        <tissue evidence="1">Whole animal</tissue>
    </source>
</reference>
<keyword evidence="2" id="KW-1185">Reference proteome</keyword>
<dbReference type="EMBL" id="JAIWYP010000009">
    <property type="protein sequence ID" value="KAH3775181.1"/>
    <property type="molecule type" value="Genomic_DNA"/>
</dbReference>
<proteinExistence type="predicted"/>
<sequence length="68" mass="7697">MLLGCTTLQGRSFAIELCATNCERQDYVPTDPTLGCCFHNATAMKGLNWTILHQRWTSADWNDVLFTD</sequence>
<evidence type="ECO:0000313" key="1">
    <source>
        <dbReference type="EMBL" id="KAH3775181.1"/>
    </source>
</evidence>
<evidence type="ECO:0000313" key="2">
    <source>
        <dbReference type="Proteomes" id="UP000828390"/>
    </source>
</evidence>
<dbReference type="AlphaFoldDB" id="A0A9D4EAE7"/>
<comment type="caution">
    <text evidence="1">The sequence shown here is derived from an EMBL/GenBank/DDBJ whole genome shotgun (WGS) entry which is preliminary data.</text>
</comment>
<reference evidence="1" key="1">
    <citation type="journal article" date="2019" name="bioRxiv">
        <title>The Genome of the Zebra Mussel, Dreissena polymorpha: A Resource for Invasive Species Research.</title>
        <authorList>
            <person name="McCartney M.A."/>
            <person name="Auch B."/>
            <person name="Kono T."/>
            <person name="Mallez S."/>
            <person name="Zhang Y."/>
            <person name="Obille A."/>
            <person name="Becker A."/>
            <person name="Abrahante J.E."/>
            <person name="Garbe J."/>
            <person name="Badalamenti J.P."/>
            <person name="Herman A."/>
            <person name="Mangelson H."/>
            <person name="Liachko I."/>
            <person name="Sullivan S."/>
            <person name="Sone E.D."/>
            <person name="Koren S."/>
            <person name="Silverstein K.A.T."/>
            <person name="Beckman K.B."/>
            <person name="Gohl D.M."/>
        </authorList>
    </citation>
    <scope>NUCLEOTIDE SEQUENCE</scope>
    <source>
        <strain evidence="1">Duluth1</strain>
        <tissue evidence="1">Whole animal</tissue>
    </source>
</reference>
<accession>A0A9D4EAE7</accession>
<name>A0A9D4EAE7_DREPO</name>
<gene>
    <name evidence="1" type="ORF">DPMN_176580</name>
</gene>
<protein>
    <submittedName>
        <fullName evidence="1">Uncharacterized protein</fullName>
    </submittedName>
</protein>
<organism evidence="1 2">
    <name type="scientific">Dreissena polymorpha</name>
    <name type="common">Zebra mussel</name>
    <name type="synonym">Mytilus polymorpha</name>
    <dbReference type="NCBI Taxonomy" id="45954"/>
    <lineage>
        <taxon>Eukaryota</taxon>
        <taxon>Metazoa</taxon>
        <taxon>Spiralia</taxon>
        <taxon>Lophotrochozoa</taxon>
        <taxon>Mollusca</taxon>
        <taxon>Bivalvia</taxon>
        <taxon>Autobranchia</taxon>
        <taxon>Heteroconchia</taxon>
        <taxon>Euheterodonta</taxon>
        <taxon>Imparidentia</taxon>
        <taxon>Neoheterodontei</taxon>
        <taxon>Myida</taxon>
        <taxon>Dreissenoidea</taxon>
        <taxon>Dreissenidae</taxon>
        <taxon>Dreissena</taxon>
    </lineage>
</organism>
<dbReference type="Proteomes" id="UP000828390">
    <property type="component" value="Unassembled WGS sequence"/>
</dbReference>